<feature type="region of interest" description="Disordered" evidence="1">
    <location>
        <begin position="26"/>
        <end position="68"/>
    </location>
</feature>
<evidence type="ECO:0000313" key="2">
    <source>
        <dbReference type="EMBL" id="CRL24227.1"/>
    </source>
</evidence>
<accession>A0A0G4PD63</accession>
<proteinExistence type="predicted"/>
<sequence>MCTEYSVRKATFSSSTVFPSASLEYSHGIRRDIPQGPLSRRSLPRPTHSNTFPSLPPKIPPNHHSPFTRDELRTLRVAYVQQEWADESCQ</sequence>
<dbReference type="EMBL" id="HG793144">
    <property type="protein sequence ID" value="CRL24227.1"/>
    <property type="molecule type" value="Genomic_DNA"/>
</dbReference>
<evidence type="ECO:0000313" key="3">
    <source>
        <dbReference type="Proteomes" id="UP000053732"/>
    </source>
</evidence>
<dbReference type="AlphaFoldDB" id="A0A0G4PD63"/>
<gene>
    <name evidence="2" type="ORF">PCAMFM013_S011g000221</name>
</gene>
<name>A0A0G4PD63_PENC3</name>
<protein>
    <submittedName>
        <fullName evidence="2">Str. FM013</fullName>
    </submittedName>
</protein>
<reference evidence="2 3" key="1">
    <citation type="journal article" date="2014" name="Nat. Commun.">
        <title>Multiple recent horizontal transfers of a large genomic region in cheese making fungi.</title>
        <authorList>
            <person name="Cheeseman K."/>
            <person name="Ropars J."/>
            <person name="Renault P."/>
            <person name="Dupont J."/>
            <person name="Gouzy J."/>
            <person name="Branca A."/>
            <person name="Abraham A.L."/>
            <person name="Ceppi M."/>
            <person name="Conseiller E."/>
            <person name="Debuchy R."/>
            <person name="Malagnac F."/>
            <person name="Goarin A."/>
            <person name="Silar P."/>
            <person name="Lacoste S."/>
            <person name="Sallet E."/>
            <person name="Bensimon A."/>
            <person name="Giraud T."/>
            <person name="Brygoo Y."/>
        </authorList>
    </citation>
    <scope>NUCLEOTIDE SEQUENCE [LARGE SCALE GENOMIC DNA]</scope>
    <source>
        <strain evidence="3">FM 013</strain>
    </source>
</reference>
<organism evidence="2 3">
    <name type="scientific">Penicillium camemberti (strain FM 013)</name>
    <dbReference type="NCBI Taxonomy" id="1429867"/>
    <lineage>
        <taxon>Eukaryota</taxon>
        <taxon>Fungi</taxon>
        <taxon>Dikarya</taxon>
        <taxon>Ascomycota</taxon>
        <taxon>Pezizomycotina</taxon>
        <taxon>Eurotiomycetes</taxon>
        <taxon>Eurotiomycetidae</taxon>
        <taxon>Eurotiales</taxon>
        <taxon>Aspergillaceae</taxon>
        <taxon>Penicillium</taxon>
    </lineage>
</organism>
<evidence type="ECO:0000256" key="1">
    <source>
        <dbReference type="SAM" id="MobiDB-lite"/>
    </source>
</evidence>
<dbReference type="Proteomes" id="UP000053732">
    <property type="component" value="Unassembled WGS sequence"/>
</dbReference>
<keyword evidence="3" id="KW-1185">Reference proteome</keyword>